<dbReference type="InterPro" id="IPR036398">
    <property type="entry name" value="CA_dom_sf"/>
</dbReference>
<evidence type="ECO:0000259" key="7">
    <source>
        <dbReference type="PROSITE" id="PS51144"/>
    </source>
</evidence>
<dbReference type="PROSITE" id="PS00162">
    <property type="entry name" value="ALPHA_CA_1"/>
    <property type="match status" value="1"/>
</dbReference>
<dbReference type="Proteomes" id="UP000077755">
    <property type="component" value="Chromosome 3"/>
</dbReference>
<comment type="similarity">
    <text evidence="6">Belongs to the alpha-carbonic anhydrase family.</text>
</comment>
<dbReference type="Gene3D" id="3.10.200.10">
    <property type="entry name" value="Alpha carbonic anhydrase"/>
    <property type="match status" value="1"/>
</dbReference>
<comment type="catalytic activity">
    <reaction evidence="6">
        <text>hydrogencarbonate + H(+) = CO2 + H2O</text>
        <dbReference type="Rhea" id="RHEA:10748"/>
        <dbReference type="ChEBI" id="CHEBI:15377"/>
        <dbReference type="ChEBI" id="CHEBI:15378"/>
        <dbReference type="ChEBI" id="CHEBI:16526"/>
        <dbReference type="ChEBI" id="CHEBI:17544"/>
        <dbReference type="EC" id="4.2.1.1"/>
    </reaction>
</comment>
<evidence type="ECO:0000256" key="5">
    <source>
        <dbReference type="ARBA" id="ARBA00023239"/>
    </source>
</evidence>
<dbReference type="CDD" id="cd03124">
    <property type="entry name" value="alpha_CA_prokaryotic_like"/>
    <property type="match status" value="1"/>
</dbReference>
<dbReference type="GO" id="GO:0006730">
    <property type="term" value="P:one-carbon metabolic process"/>
    <property type="evidence" value="ECO:0007669"/>
    <property type="project" value="TreeGrafter"/>
</dbReference>
<dbReference type="SMART" id="SM01057">
    <property type="entry name" value="Carb_anhydrase"/>
    <property type="match status" value="1"/>
</dbReference>
<protein>
    <recommendedName>
        <fullName evidence="2 6">Carbonic anhydrase</fullName>
        <ecNumber evidence="2 6">4.2.1.1</ecNumber>
    </recommendedName>
</protein>
<dbReference type="AlphaFoldDB" id="A0AAF0WN39"/>
<proteinExistence type="inferred from homology"/>
<dbReference type="EMBL" id="CP093345">
    <property type="protein sequence ID" value="WOG91283.1"/>
    <property type="molecule type" value="Genomic_DNA"/>
</dbReference>
<feature type="domain" description="Alpha-carbonic anhydrase" evidence="7">
    <location>
        <begin position="41"/>
        <end position="280"/>
    </location>
</feature>
<keyword evidence="9" id="KW-1185">Reference proteome</keyword>
<comment type="function">
    <text evidence="6">Reversible hydration of carbon dioxide.</text>
</comment>
<evidence type="ECO:0000313" key="9">
    <source>
        <dbReference type="Proteomes" id="UP000077755"/>
    </source>
</evidence>
<feature type="signal peptide" evidence="6">
    <location>
        <begin position="1"/>
        <end position="35"/>
    </location>
</feature>
<evidence type="ECO:0000256" key="3">
    <source>
        <dbReference type="ARBA" id="ARBA00022723"/>
    </source>
</evidence>
<gene>
    <name evidence="8" type="ORF">DCAR_0310531</name>
</gene>
<reference evidence="8" key="2">
    <citation type="submission" date="2022-03" db="EMBL/GenBank/DDBJ databases">
        <title>Draft title - Genomic analysis of global carrot germplasm unveils the trajectory of domestication and the origin of high carotenoid orange carrot.</title>
        <authorList>
            <person name="Iorizzo M."/>
            <person name="Ellison S."/>
            <person name="Senalik D."/>
            <person name="Macko-Podgorni A."/>
            <person name="Grzebelus D."/>
            <person name="Bostan H."/>
            <person name="Rolling W."/>
            <person name="Curaba J."/>
            <person name="Simon P."/>
        </authorList>
    </citation>
    <scope>NUCLEOTIDE SEQUENCE</scope>
    <source>
        <tissue evidence="8">Leaf</tissue>
    </source>
</reference>
<evidence type="ECO:0000256" key="1">
    <source>
        <dbReference type="ARBA" id="ARBA00001947"/>
    </source>
</evidence>
<evidence type="ECO:0000313" key="8">
    <source>
        <dbReference type="EMBL" id="WOG91283.1"/>
    </source>
</evidence>
<accession>A0AAF0WN39</accession>
<keyword evidence="4 6" id="KW-0862">Zinc</keyword>
<dbReference type="InterPro" id="IPR041891">
    <property type="entry name" value="Alpha_CA_prokaryot-like"/>
</dbReference>
<dbReference type="Pfam" id="PF00194">
    <property type="entry name" value="Carb_anhydrase"/>
    <property type="match status" value="1"/>
</dbReference>
<comment type="cofactor">
    <cofactor evidence="1 6">
        <name>Zn(2+)</name>
        <dbReference type="ChEBI" id="CHEBI:29105"/>
    </cofactor>
</comment>
<evidence type="ECO:0000256" key="4">
    <source>
        <dbReference type="ARBA" id="ARBA00022833"/>
    </source>
</evidence>
<evidence type="ECO:0000256" key="2">
    <source>
        <dbReference type="ARBA" id="ARBA00012925"/>
    </source>
</evidence>
<name>A0AAF0WN39_DAUCS</name>
<sequence>MKTSAELRSCFNMTSGFLILSLLLIILHVMTVVTAQDGTKSEFDYSKTSGKGPAFWGTLKTEWATCGTGKLQSPVDLTVNGVVDVVPQLETVTRRYKPCTNTMLTNKGTSIELEWVDGGGIFIKGKEYNLTNTHWHSPSEHTLNGNRFDLELHAVHADDEQPQNFAVISILYKIGHSPDPFLAKLERNISAFIADESVKEIERGVLDPTDIGISGREFYRYQGSLTTPPCTERVVWTVEEQIKTVSADQVELLQEAVDDNSEMNARPLQQLNGRDVRLYVDHST</sequence>
<dbReference type="PROSITE" id="PS51144">
    <property type="entry name" value="ALPHA_CA_2"/>
    <property type="match status" value="1"/>
</dbReference>
<keyword evidence="5 6" id="KW-0456">Lyase</keyword>
<evidence type="ECO:0000256" key="6">
    <source>
        <dbReference type="RuleBase" id="RU367011"/>
    </source>
</evidence>
<organism evidence="8 9">
    <name type="scientific">Daucus carota subsp. sativus</name>
    <name type="common">Carrot</name>
    <dbReference type="NCBI Taxonomy" id="79200"/>
    <lineage>
        <taxon>Eukaryota</taxon>
        <taxon>Viridiplantae</taxon>
        <taxon>Streptophyta</taxon>
        <taxon>Embryophyta</taxon>
        <taxon>Tracheophyta</taxon>
        <taxon>Spermatophyta</taxon>
        <taxon>Magnoliopsida</taxon>
        <taxon>eudicotyledons</taxon>
        <taxon>Gunneridae</taxon>
        <taxon>Pentapetalae</taxon>
        <taxon>asterids</taxon>
        <taxon>campanulids</taxon>
        <taxon>Apiales</taxon>
        <taxon>Apiaceae</taxon>
        <taxon>Apioideae</taxon>
        <taxon>Scandiceae</taxon>
        <taxon>Daucinae</taxon>
        <taxon>Daucus</taxon>
        <taxon>Daucus sect. Daucus</taxon>
    </lineage>
</organism>
<dbReference type="GO" id="GO:0008270">
    <property type="term" value="F:zinc ion binding"/>
    <property type="evidence" value="ECO:0007669"/>
    <property type="project" value="UniProtKB-UniRule"/>
</dbReference>
<keyword evidence="6" id="KW-0732">Signal</keyword>
<dbReference type="GO" id="GO:0004089">
    <property type="term" value="F:carbonate dehydratase activity"/>
    <property type="evidence" value="ECO:0007669"/>
    <property type="project" value="UniProtKB-UniRule"/>
</dbReference>
<dbReference type="PANTHER" id="PTHR18952:SF208">
    <property type="entry name" value="CARBONIC ANHYDRASE XA-RELATED"/>
    <property type="match status" value="1"/>
</dbReference>
<feature type="chain" id="PRO_5041777778" description="Carbonic anhydrase" evidence="6">
    <location>
        <begin position="36"/>
        <end position="284"/>
    </location>
</feature>
<dbReference type="InterPro" id="IPR018338">
    <property type="entry name" value="Carbonic_anhydrase_a-class_CS"/>
</dbReference>
<keyword evidence="3 6" id="KW-0479">Metal-binding</keyword>
<dbReference type="PANTHER" id="PTHR18952">
    <property type="entry name" value="CARBONIC ANHYDRASE"/>
    <property type="match status" value="1"/>
</dbReference>
<reference evidence="8" key="1">
    <citation type="journal article" date="2016" name="Nat. Genet.">
        <title>A high-quality carrot genome assembly provides new insights into carotenoid accumulation and asterid genome evolution.</title>
        <authorList>
            <person name="Iorizzo M."/>
            <person name="Ellison S."/>
            <person name="Senalik D."/>
            <person name="Zeng P."/>
            <person name="Satapoomin P."/>
            <person name="Huang J."/>
            <person name="Bowman M."/>
            <person name="Iovene M."/>
            <person name="Sanseverino W."/>
            <person name="Cavagnaro P."/>
            <person name="Yildiz M."/>
            <person name="Macko-Podgorni A."/>
            <person name="Moranska E."/>
            <person name="Grzebelus E."/>
            <person name="Grzebelus D."/>
            <person name="Ashrafi H."/>
            <person name="Zheng Z."/>
            <person name="Cheng S."/>
            <person name="Spooner D."/>
            <person name="Van Deynze A."/>
            <person name="Simon P."/>
        </authorList>
    </citation>
    <scope>NUCLEOTIDE SEQUENCE</scope>
    <source>
        <tissue evidence="8">Leaf</tissue>
    </source>
</reference>
<dbReference type="InterPro" id="IPR023561">
    <property type="entry name" value="Carbonic_anhydrase_a-class"/>
</dbReference>
<dbReference type="EC" id="4.2.1.1" evidence="2 6"/>
<dbReference type="SUPFAM" id="SSF51069">
    <property type="entry name" value="Carbonic anhydrase"/>
    <property type="match status" value="1"/>
</dbReference>
<dbReference type="InterPro" id="IPR001148">
    <property type="entry name" value="CA_dom"/>
</dbReference>